<evidence type="ECO:0000256" key="1">
    <source>
        <dbReference type="SAM" id="SignalP"/>
    </source>
</evidence>
<dbReference type="EMBL" id="CP029479">
    <property type="protein sequence ID" value="AWM77055.1"/>
    <property type="molecule type" value="Genomic_DNA"/>
</dbReference>
<accession>A0A2Z3HQI5</accession>
<proteinExistence type="predicted"/>
<keyword evidence="1" id="KW-0732">Signal</keyword>
<dbReference type="KEGG" id="phb:HYN04_04360"/>
<protein>
    <recommendedName>
        <fullName evidence="2">Deacetylase PdaC domain-containing protein</fullName>
    </recommendedName>
</protein>
<dbReference type="OrthoDB" id="4760806at2"/>
<feature type="domain" description="Deacetylase PdaC" evidence="2">
    <location>
        <begin position="33"/>
        <end position="119"/>
    </location>
</feature>
<dbReference type="AlphaFoldDB" id="A0A2Z3HQI5"/>
<evidence type="ECO:0000313" key="3">
    <source>
        <dbReference type="EMBL" id="AWM77055.1"/>
    </source>
</evidence>
<reference evidence="4" key="1">
    <citation type="submission" date="2018-05" db="EMBL/GenBank/DDBJ databases">
        <title>Genome sequencing of Phenylobacterium sp. HYN0004.</title>
        <authorList>
            <person name="Yi H."/>
            <person name="Baek C."/>
        </authorList>
    </citation>
    <scope>NUCLEOTIDE SEQUENCE [LARGE SCALE GENOMIC DNA]</scope>
    <source>
        <strain evidence="4">HYN0004</strain>
    </source>
</reference>
<dbReference type="Gene3D" id="3.30.565.40">
    <property type="entry name" value="Fervidobacterium nodosum Rt17-B1 like"/>
    <property type="match status" value="1"/>
</dbReference>
<dbReference type="Pfam" id="PF13739">
    <property type="entry name" value="PdaC"/>
    <property type="match status" value="1"/>
</dbReference>
<dbReference type="RefSeq" id="WP_110449624.1">
    <property type="nucleotide sequence ID" value="NZ_CP029479.1"/>
</dbReference>
<sequence length="243" mass="25902">MPGRILLAAVAVLLVAASPAPKAGGVSVKTADYDFAYRWPAEVEAIPALRARMAAEQSELRRSLASDAGEARRAAAADPDLRFVPFQYAAEWKVVTNLPGWLSLSQAVSTYEGGAHPNSGFDSRVWDRTAGVARMPLDLFVSAQALDAAIRGPFCEALDRERAVRRGEPVDRASGDDFDACIAPSEQTLILGSSNRKTFNRIGLLVGPYAAGPYAEGAYDITLPVTPAVLQAVKPEFRAAFGP</sequence>
<organism evidence="3 4">
    <name type="scientific">Phenylobacterium parvum</name>
    <dbReference type="NCBI Taxonomy" id="2201350"/>
    <lineage>
        <taxon>Bacteria</taxon>
        <taxon>Pseudomonadati</taxon>
        <taxon>Pseudomonadota</taxon>
        <taxon>Alphaproteobacteria</taxon>
        <taxon>Caulobacterales</taxon>
        <taxon>Caulobacteraceae</taxon>
        <taxon>Phenylobacterium</taxon>
    </lineage>
</organism>
<feature type="chain" id="PRO_5016277157" description="Deacetylase PdaC domain-containing protein" evidence="1">
    <location>
        <begin position="24"/>
        <end position="243"/>
    </location>
</feature>
<name>A0A2Z3HQI5_9CAUL</name>
<feature type="signal peptide" evidence="1">
    <location>
        <begin position="1"/>
        <end position="23"/>
    </location>
</feature>
<dbReference type="InterPro" id="IPR025303">
    <property type="entry name" value="PdaC"/>
</dbReference>
<dbReference type="Proteomes" id="UP000247763">
    <property type="component" value="Chromosome"/>
</dbReference>
<evidence type="ECO:0000313" key="4">
    <source>
        <dbReference type="Proteomes" id="UP000247763"/>
    </source>
</evidence>
<evidence type="ECO:0000259" key="2">
    <source>
        <dbReference type="Pfam" id="PF13739"/>
    </source>
</evidence>
<gene>
    <name evidence="3" type="ORF">HYN04_04360</name>
</gene>
<keyword evidence="4" id="KW-1185">Reference proteome</keyword>